<feature type="region of interest" description="Disordered" evidence="1">
    <location>
        <begin position="13"/>
        <end position="32"/>
    </location>
</feature>
<sequence>MSSKFESIRLLAKTGSSSRRRDISSQGFRKEGPFKSFNCTAARKIQTIGKSKRAERKQNKEIVVTASSDDTNKQSCPCQARIHTRTNFSIGYTGIWARSALSWTQFEQQAHRLPSQKDSTFMAGFDT</sequence>
<gene>
    <name evidence="2" type="ORF">HAX54_049384</name>
</gene>
<feature type="compositionally biased region" description="Polar residues" evidence="1">
    <location>
        <begin position="65"/>
        <end position="75"/>
    </location>
</feature>
<name>A0ABS8SUW3_DATST</name>
<keyword evidence="3" id="KW-1185">Reference proteome</keyword>
<reference evidence="2 3" key="1">
    <citation type="journal article" date="2021" name="BMC Genomics">
        <title>Datura genome reveals duplications of psychoactive alkaloid biosynthetic genes and high mutation rate following tissue culture.</title>
        <authorList>
            <person name="Rajewski A."/>
            <person name="Carter-House D."/>
            <person name="Stajich J."/>
            <person name="Litt A."/>
        </authorList>
    </citation>
    <scope>NUCLEOTIDE SEQUENCE [LARGE SCALE GENOMIC DNA]</scope>
    <source>
        <strain evidence="2">AR-01</strain>
    </source>
</reference>
<feature type="compositionally biased region" description="Basic and acidic residues" evidence="1">
    <location>
        <begin position="19"/>
        <end position="32"/>
    </location>
</feature>
<evidence type="ECO:0000313" key="3">
    <source>
        <dbReference type="Proteomes" id="UP000823775"/>
    </source>
</evidence>
<accession>A0ABS8SUW3</accession>
<evidence type="ECO:0000256" key="1">
    <source>
        <dbReference type="SAM" id="MobiDB-lite"/>
    </source>
</evidence>
<protein>
    <submittedName>
        <fullName evidence="2">Uncharacterized protein</fullName>
    </submittedName>
</protein>
<feature type="region of interest" description="Disordered" evidence="1">
    <location>
        <begin position="48"/>
        <end position="75"/>
    </location>
</feature>
<proteinExistence type="predicted"/>
<dbReference type="EMBL" id="JACEIK010000836">
    <property type="protein sequence ID" value="MCD7462802.1"/>
    <property type="molecule type" value="Genomic_DNA"/>
</dbReference>
<comment type="caution">
    <text evidence="2">The sequence shown here is derived from an EMBL/GenBank/DDBJ whole genome shotgun (WGS) entry which is preliminary data.</text>
</comment>
<evidence type="ECO:0000313" key="2">
    <source>
        <dbReference type="EMBL" id="MCD7462802.1"/>
    </source>
</evidence>
<organism evidence="2 3">
    <name type="scientific">Datura stramonium</name>
    <name type="common">Jimsonweed</name>
    <name type="synonym">Common thornapple</name>
    <dbReference type="NCBI Taxonomy" id="4076"/>
    <lineage>
        <taxon>Eukaryota</taxon>
        <taxon>Viridiplantae</taxon>
        <taxon>Streptophyta</taxon>
        <taxon>Embryophyta</taxon>
        <taxon>Tracheophyta</taxon>
        <taxon>Spermatophyta</taxon>
        <taxon>Magnoliopsida</taxon>
        <taxon>eudicotyledons</taxon>
        <taxon>Gunneridae</taxon>
        <taxon>Pentapetalae</taxon>
        <taxon>asterids</taxon>
        <taxon>lamiids</taxon>
        <taxon>Solanales</taxon>
        <taxon>Solanaceae</taxon>
        <taxon>Solanoideae</taxon>
        <taxon>Datureae</taxon>
        <taxon>Datura</taxon>
    </lineage>
</organism>
<dbReference type="Proteomes" id="UP000823775">
    <property type="component" value="Unassembled WGS sequence"/>
</dbReference>